<proteinExistence type="predicted"/>
<keyword evidence="2" id="KW-0808">Transferase</keyword>
<keyword evidence="2" id="KW-0012">Acyltransferase</keyword>
<evidence type="ECO:0000313" key="3">
    <source>
        <dbReference type="Proteomes" id="UP001254257"/>
    </source>
</evidence>
<organism evidence="2 3">
    <name type="scientific">Bosea rubneri</name>
    <dbReference type="NCBI Taxonomy" id="3075434"/>
    <lineage>
        <taxon>Bacteria</taxon>
        <taxon>Pseudomonadati</taxon>
        <taxon>Pseudomonadota</taxon>
        <taxon>Alphaproteobacteria</taxon>
        <taxon>Hyphomicrobiales</taxon>
        <taxon>Boseaceae</taxon>
        <taxon>Bosea</taxon>
    </lineage>
</organism>
<dbReference type="Proteomes" id="UP001254257">
    <property type="component" value="Unassembled WGS sequence"/>
</dbReference>
<accession>A0ABU3SFJ1</accession>
<dbReference type="InterPro" id="IPR038740">
    <property type="entry name" value="BioF2-like_GNAT_dom"/>
</dbReference>
<feature type="domain" description="BioF2-like acetyltransferase" evidence="1">
    <location>
        <begin position="207"/>
        <end position="326"/>
    </location>
</feature>
<gene>
    <name evidence="2" type="ORF">RKE40_27075</name>
</gene>
<dbReference type="RefSeq" id="WP_316021273.1">
    <property type="nucleotide sequence ID" value="NZ_JAWDID010000074.1"/>
</dbReference>
<reference evidence="2 3" key="1">
    <citation type="submission" date="2023-09" db="EMBL/GenBank/DDBJ databases">
        <title>Whole genome shotgun sequencing (WGS) of Bosea sp. ZW T0_25, isolated from stored onions (Allium cepa).</title>
        <authorList>
            <person name="Stoll D.A."/>
            <person name="Huch M."/>
        </authorList>
    </citation>
    <scope>NUCLEOTIDE SEQUENCE [LARGE SCALE GENOMIC DNA]</scope>
    <source>
        <strain evidence="2 3">ZW T0_25</strain>
    </source>
</reference>
<dbReference type="EMBL" id="JAWDID010000074">
    <property type="protein sequence ID" value="MDU0343567.1"/>
    <property type="molecule type" value="Genomic_DNA"/>
</dbReference>
<dbReference type="EC" id="2.3.1.-" evidence="2"/>
<dbReference type="Pfam" id="PF13480">
    <property type="entry name" value="Acetyltransf_6"/>
    <property type="match status" value="1"/>
</dbReference>
<dbReference type="GO" id="GO:0016746">
    <property type="term" value="F:acyltransferase activity"/>
    <property type="evidence" value="ECO:0007669"/>
    <property type="project" value="UniProtKB-KW"/>
</dbReference>
<keyword evidence="3" id="KW-1185">Reference proteome</keyword>
<evidence type="ECO:0000313" key="2">
    <source>
        <dbReference type="EMBL" id="MDU0343567.1"/>
    </source>
</evidence>
<protein>
    <submittedName>
        <fullName evidence="2">GNAT family N-acetyltransferase</fullName>
        <ecNumber evidence="2">2.3.1.-</ecNumber>
    </submittedName>
</protein>
<name>A0ABU3SFJ1_9HYPH</name>
<sequence>MPNLFALNMPADGRRPAARPNIGYGAKASSPVHIERRQLSACGAIEAEWAALAARAIEPNPFYEPGFALPAAQHLVSFRDVQVLLVWQGKSGSSGRLLGFSPLQPSRRLFGSDTLTGWNDARLGNAAPLIDRDELGPVIEAVLGMRGSWGSLASSGLLLPGIDRDGDLAQGVLQQAAEMGWRATLSAATPPPLPLAEGGPDLAALRHGLSRHGELALVEASSRQDLRDIVEMLLALEASGPLARAGTATLQDIRETAFLRAMTRSLARARQCRAGLLTLDGQPIAGAIVIGKGRRRWLYASAQEERFASFAPLAQLVAQLRRRNHAAQLVGDIPGPHAVTDRLALGELRLLPRPKRGPRPVGLSQPRRAIAAG</sequence>
<comment type="caution">
    <text evidence="2">The sequence shown here is derived from an EMBL/GenBank/DDBJ whole genome shotgun (WGS) entry which is preliminary data.</text>
</comment>
<evidence type="ECO:0000259" key="1">
    <source>
        <dbReference type="Pfam" id="PF13480"/>
    </source>
</evidence>